<organism evidence="3 4">
    <name type="scientific">Tepidicaulis marinus</name>
    <dbReference type="NCBI Taxonomy" id="1333998"/>
    <lineage>
        <taxon>Bacteria</taxon>
        <taxon>Pseudomonadati</taxon>
        <taxon>Pseudomonadota</taxon>
        <taxon>Alphaproteobacteria</taxon>
        <taxon>Hyphomicrobiales</taxon>
        <taxon>Parvibaculaceae</taxon>
        <taxon>Tepidicaulis</taxon>
    </lineage>
</organism>
<evidence type="ECO:0000313" key="4">
    <source>
        <dbReference type="Proteomes" id="UP000028702"/>
    </source>
</evidence>
<dbReference type="eggNOG" id="COG1652">
    <property type="taxonomic scope" value="Bacteria"/>
</dbReference>
<feature type="compositionally biased region" description="Low complexity" evidence="1">
    <location>
        <begin position="54"/>
        <end position="63"/>
    </location>
</feature>
<dbReference type="SMART" id="SM00257">
    <property type="entry name" value="LysM"/>
    <property type="match status" value="1"/>
</dbReference>
<feature type="region of interest" description="Disordered" evidence="1">
    <location>
        <begin position="33"/>
        <end position="63"/>
    </location>
</feature>
<name>A0A081BCR7_9HYPH</name>
<dbReference type="Pfam" id="PF17936">
    <property type="entry name" value="Big_6"/>
    <property type="match status" value="1"/>
</dbReference>
<dbReference type="InterPro" id="IPR036779">
    <property type="entry name" value="LysM_dom_sf"/>
</dbReference>
<gene>
    <name evidence="3" type="ORF">M2A_2334</name>
</gene>
<accession>A0A081BCR7</accession>
<dbReference type="PANTHER" id="PTHR34700:SF4">
    <property type="entry name" value="PHAGE-LIKE ELEMENT PBSX PROTEIN XKDP"/>
    <property type="match status" value="1"/>
</dbReference>
<evidence type="ECO:0000313" key="3">
    <source>
        <dbReference type="EMBL" id="GAK45835.1"/>
    </source>
</evidence>
<feature type="domain" description="LysM" evidence="2">
    <location>
        <begin position="276"/>
        <end position="325"/>
    </location>
</feature>
<dbReference type="Gene3D" id="3.10.350.10">
    <property type="entry name" value="LysM domain"/>
    <property type="match status" value="1"/>
</dbReference>
<dbReference type="CDD" id="cd00118">
    <property type="entry name" value="LysM"/>
    <property type="match status" value="1"/>
</dbReference>
<dbReference type="PROSITE" id="PS51782">
    <property type="entry name" value="LYSM"/>
    <property type="match status" value="1"/>
</dbReference>
<dbReference type="Gene3D" id="2.60.40.10">
    <property type="entry name" value="Immunoglobulins"/>
    <property type="match status" value="2"/>
</dbReference>
<evidence type="ECO:0000259" key="2">
    <source>
        <dbReference type="PROSITE" id="PS51782"/>
    </source>
</evidence>
<dbReference type="AlphaFoldDB" id="A0A081BCR7"/>
<dbReference type="EMBL" id="BBIO01000012">
    <property type="protein sequence ID" value="GAK45835.1"/>
    <property type="molecule type" value="Genomic_DNA"/>
</dbReference>
<reference evidence="3 4" key="1">
    <citation type="submission" date="2014-07" db="EMBL/GenBank/DDBJ databases">
        <title>Tepidicaulis marinum gen. nov., sp. nov., a novel marine bacterium denitrifying nitrate to nitrous oxide strictly under microaerobic conditions.</title>
        <authorList>
            <person name="Takeuchi M."/>
            <person name="Yamagishi T."/>
            <person name="Kamagata Y."/>
            <person name="Oshima K."/>
            <person name="Hattori M."/>
            <person name="Katayama T."/>
            <person name="Hanada S."/>
            <person name="Tamaki H."/>
            <person name="Marumo K."/>
            <person name="Maeda H."/>
            <person name="Nedachi M."/>
            <person name="Iwasaki W."/>
            <person name="Suwa Y."/>
            <person name="Sakata S."/>
        </authorList>
    </citation>
    <scope>NUCLEOTIDE SEQUENCE [LARGE SCALE GENOMIC DNA]</scope>
    <source>
        <strain evidence="3 4">MA2</strain>
    </source>
</reference>
<dbReference type="InterPro" id="IPR018392">
    <property type="entry name" value="LysM"/>
</dbReference>
<dbReference type="STRING" id="1333998.M2A_2334"/>
<dbReference type="PANTHER" id="PTHR34700">
    <property type="entry name" value="POTASSIUM BINDING PROTEIN KBP"/>
    <property type="match status" value="1"/>
</dbReference>
<dbReference type="RefSeq" id="WP_045447567.1">
    <property type="nucleotide sequence ID" value="NZ_BBIO01000012.1"/>
</dbReference>
<dbReference type="InterPro" id="IPR013783">
    <property type="entry name" value="Ig-like_fold"/>
</dbReference>
<evidence type="ECO:0000256" key="1">
    <source>
        <dbReference type="SAM" id="MobiDB-lite"/>
    </source>
</evidence>
<protein>
    <submittedName>
        <fullName evidence="3">Peptidoglycan-binding LysM</fullName>
    </submittedName>
</protein>
<proteinExistence type="predicted"/>
<comment type="caution">
    <text evidence="3">The sequence shown here is derived from an EMBL/GenBank/DDBJ whole genome shotgun (WGS) entry which is preliminary data.</text>
</comment>
<dbReference type="InterPro" id="IPR041498">
    <property type="entry name" value="Big_6"/>
</dbReference>
<dbReference type="Pfam" id="PF01476">
    <property type="entry name" value="LysM"/>
    <property type="match status" value="1"/>
</dbReference>
<dbReference type="Proteomes" id="UP000028702">
    <property type="component" value="Unassembled WGS sequence"/>
</dbReference>
<dbReference type="InterPro" id="IPR052196">
    <property type="entry name" value="Bact_Kbp"/>
</dbReference>
<keyword evidence="4" id="KW-1185">Reference proteome</keyword>
<sequence>MENNRIMLIGAGAAVAVLIAVLAFFLFSGDDGEETAQQQTPGVSELSAPGGEGAAPEGEAADPAIPTFDIVRVEKDGSAVIAGRALPGAEVQIKRDGEVVASALADQRGEWVVVSDEPLAPGDFELTLTAKNPDGREVDSRQKVAISVPEQPGGEALVVLSAPGEASRVLQGRGVSSEIGELVLEAVDYDADGNVIISGKAAPNAALRVYLDDRLGGETRADGEGMWELRPGNAIEPGQYTLRIDQLDANGKVSARVEVPFERGEPETVKRQLAEGRVVIQPGNNLWNIARRLYGSGFNYTVIYEANKDQIRDPDLIYPGQIFTTPETGN</sequence>